<keyword evidence="8" id="KW-1185">Reference proteome</keyword>
<dbReference type="Gene3D" id="3.40.462.20">
    <property type="match status" value="2"/>
</dbReference>
<keyword evidence="3" id="KW-0285">Flavoprotein</keyword>
<proteinExistence type="inferred from homology"/>
<dbReference type="InterPro" id="IPR050416">
    <property type="entry name" value="FAD-linked_Oxidoreductase"/>
</dbReference>
<dbReference type="GO" id="GO:0071949">
    <property type="term" value="F:FAD binding"/>
    <property type="evidence" value="ECO:0007669"/>
    <property type="project" value="InterPro"/>
</dbReference>
<evidence type="ECO:0000313" key="7">
    <source>
        <dbReference type="EMBL" id="KXZ50823.1"/>
    </source>
</evidence>
<dbReference type="PANTHER" id="PTHR42973:SF39">
    <property type="entry name" value="FAD-BINDING PCMH-TYPE DOMAIN-CONTAINING PROTEIN"/>
    <property type="match status" value="1"/>
</dbReference>
<comment type="caution">
    <text evidence="7">The sequence shown here is derived from an EMBL/GenBank/DDBJ whole genome shotgun (WGS) entry which is preliminary data.</text>
</comment>
<evidence type="ECO:0000256" key="1">
    <source>
        <dbReference type="ARBA" id="ARBA00001974"/>
    </source>
</evidence>
<sequence>MDGYVTIDLSNMTQVNLTMANGGRQLTAWTGAGITNSLLVAELLTKGPKGVASLSGSCPSVGTGGFYLGGGMGNLSPLYGLGCDQVLAIEVVLADGSVVTADAEHYPDLFWASCGGGPGFGVITQYKVKVPVHDDPRITSFIVFFPADGGSTYAISSWQKFIAAQNGRNGLVLTGATLLPAAPDRPPVLLSSGMFLGPKEAAIKAINASGLLDEGGVMLDFAPPVEFPTFGHFMIDEYMRLMNDWNSQILVEELGHTWDRSSQAHFDLFVKLALQPGSLVSSAENRFWRWFVMNACYMVPELSPTALKALMAFQNSPTDAECAGSASKTNLTTATDHLCLAKALSNQVTWNHILGGAVAAVPTNATAFPHRKMLSPLCHEPGMPYGTYDRKGELLPSANITSSGGITYTYTPQLLVDAFIKRIQQFQRALLPNTPEIGTYYNYILPSLEDWQRSYWGSNYPRLQRIKAAYDPNGLFSKPFTVELPVRK</sequence>
<evidence type="ECO:0000256" key="4">
    <source>
        <dbReference type="ARBA" id="ARBA00022827"/>
    </source>
</evidence>
<evidence type="ECO:0000259" key="6">
    <source>
        <dbReference type="PROSITE" id="PS51387"/>
    </source>
</evidence>
<dbReference type="InterPro" id="IPR016169">
    <property type="entry name" value="FAD-bd_PCMH_sub2"/>
</dbReference>
<dbReference type="GO" id="GO:0016491">
    <property type="term" value="F:oxidoreductase activity"/>
    <property type="evidence" value="ECO:0007669"/>
    <property type="project" value="UniProtKB-KW"/>
</dbReference>
<evidence type="ECO:0000313" key="8">
    <source>
        <dbReference type="Proteomes" id="UP000075714"/>
    </source>
</evidence>
<comment type="similarity">
    <text evidence="2">Belongs to the oxygen-dependent FAD-linked oxidoreductase family.</text>
</comment>
<evidence type="ECO:0000256" key="3">
    <source>
        <dbReference type="ARBA" id="ARBA00022630"/>
    </source>
</evidence>
<organism evidence="7 8">
    <name type="scientific">Gonium pectorale</name>
    <name type="common">Green alga</name>
    <dbReference type="NCBI Taxonomy" id="33097"/>
    <lineage>
        <taxon>Eukaryota</taxon>
        <taxon>Viridiplantae</taxon>
        <taxon>Chlorophyta</taxon>
        <taxon>core chlorophytes</taxon>
        <taxon>Chlorophyceae</taxon>
        <taxon>CS clade</taxon>
        <taxon>Chlamydomonadales</taxon>
        <taxon>Volvocaceae</taxon>
        <taxon>Gonium</taxon>
    </lineage>
</organism>
<keyword evidence="5" id="KW-0560">Oxidoreductase</keyword>
<dbReference type="InterPro" id="IPR016166">
    <property type="entry name" value="FAD-bd_PCMH"/>
</dbReference>
<comment type="cofactor">
    <cofactor evidence="1">
        <name>FAD</name>
        <dbReference type="ChEBI" id="CHEBI:57692"/>
    </cofactor>
</comment>
<dbReference type="AlphaFoldDB" id="A0A150GLV2"/>
<dbReference type="SUPFAM" id="SSF55103">
    <property type="entry name" value="FAD-linked oxidases, C-terminal domain"/>
    <property type="match status" value="1"/>
</dbReference>
<keyword evidence="4" id="KW-0274">FAD</keyword>
<dbReference type="Pfam" id="PF08031">
    <property type="entry name" value="BBE"/>
    <property type="match status" value="1"/>
</dbReference>
<dbReference type="STRING" id="33097.A0A150GLV2"/>
<protein>
    <recommendedName>
        <fullName evidence="6">FAD-binding PCMH-type domain-containing protein</fullName>
    </recommendedName>
</protein>
<dbReference type="InterPro" id="IPR006094">
    <property type="entry name" value="Oxid_FAD_bind_N"/>
</dbReference>
<feature type="domain" description="FAD-binding PCMH-type" evidence="6">
    <location>
        <begin position="1"/>
        <end position="133"/>
    </location>
</feature>
<dbReference type="Gene3D" id="3.30.465.10">
    <property type="match status" value="2"/>
</dbReference>
<evidence type="ECO:0000256" key="5">
    <source>
        <dbReference type="ARBA" id="ARBA00023002"/>
    </source>
</evidence>
<dbReference type="PROSITE" id="PS51387">
    <property type="entry name" value="FAD_PCMH"/>
    <property type="match status" value="1"/>
</dbReference>
<name>A0A150GLV2_GONPE</name>
<dbReference type="Proteomes" id="UP000075714">
    <property type="component" value="Unassembled WGS sequence"/>
</dbReference>
<dbReference type="SUPFAM" id="SSF56176">
    <property type="entry name" value="FAD-binding/transporter-associated domain-like"/>
    <property type="match status" value="1"/>
</dbReference>
<dbReference type="EMBL" id="LSYV01000016">
    <property type="protein sequence ID" value="KXZ50823.1"/>
    <property type="molecule type" value="Genomic_DNA"/>
</dbReference>
<evidence type="ECO:0000256" key="2">
    <source>
        <dbReference type="ARBA" id="ARBA00005466"/>
    </source>
</evidence>
<dbReference type="InterPro" id="IPR036318">
    <property type="entry name" value="FAD-bd_PCMH-like_sf"/>
</dbReference>
<dbReference type="InterPro" id="IPR016164">
    <property type="entry name" value="FAD-linked_Oxase-like_C"/>
</dbReference>
<dbReference type="PANTHER" id="PTHR42973">
    <property type="entry name" value="BINDING OXIDOREDUCTASE, PUTATIVE (AFU_ORTHOLOGUE AFUA_1G17690)-RELATED"/>
    <property type="match status" value="1"/>
</dbReference>
<accession>A0A150GLV2</accession>
<dbReference type="OrthoDB" id="525608at2759"/>
<dbReference type="InterPro" id="IPR012951">
    <property type="entry name" value="BBE"/>
</dbReference>
<reference evidence="8" key="1">
    <citation type="journal article" date="2016" name="Nat. Commun.">
        <title>The Gonium pectorale genome demonstrates co-option of cell cycle regulation during the evolution of multicellularity.</title>
        <authorList>
            <person name="Hanschen E.R."/>
            <person name="Marriage T.N."/>
            <person name="Ferris P.J."/>
            <person name="Hamaji T."/>
            <person name="Toyoda A."/>
            <person name="Fujiyama A."/>
            <person name="Neme R."/>
            <person name="Noguchi H."/>
            <person name="Minakuchi Y."/>
            <person name="Suzuki M."/>
            <person name="Kawai-Toyooka H."/>
            <person name="Smith D.R."/>
            <person name="Sparks H."/>
            <person name="Anderson J."/>
            <person name="Bakaric R."/>
            <person name="Luria V."/>
            <person name="Karger A."/>
            <person name="Kirschner M.W."/>
            <person name="Durand P.M."/>
            <person name="Michod R.E."/>
            <person name="Nozaki H."/>
            <person name="Olson B.J."/>
        </authorList>
    </citation>
    <scope>NUCLEOTIDE SEQUENCE [LARGE SCALE GENOMIC DNA]</scope>
    <source>
        <strain evidence="8">NIES-2863</strain>
    </source>
</reference>
<dbReference type="Pfam" id="PF01565">
    <property type="entry name" value="FAD_binding_4"/>
    <property type="match status" value="1"/>
</dbReference>
<gene>
    <name evidence="7" type="ORF">GPECTOR_15g509</name>
</gene>